<reference evidence="2 3" key="1">
    <citation type="submission" date="2019-12" db="EMBL/GenBank/DDBJ databases">
        <authorList>
            <person name="Huq M.A."/>
        </authorList>
    </citation>
    <scope>NUCLEOTIDE SEQUENCE [LARGE SCALE GENOMIC DNA]</scope>
    <source>
        <strain evidence="2 3">MAH-20</strain>
    </source>
</reference>
<name>A0A6I4IWZ3_9SPHN</name>
<evidence type="ECO:0000313" key="2">
    <source>
        <dbReference type="EMBL" id="MVO76700.1"/>
    </source>
</evidence>
<keyword evidence="1" id="KW-0472">Membrane</keyword>
<evidence type="ECO:0000313" key="3">
    <source>
        <dbReference type="Proteomes" id="UP000441389"/>
    </source>
</evidence>
<sequence>MSRVLISFENGVLRNAFGCLGAAIFLPIALIVKLIVSPFEKPIRRTPDEVAGHIRAMLDRTIWDENSEYDYDEFSCVPIADDQLESIARRACEAFELPSGPDRAALESLLAETEILARRPN</sequence>
<accession>A0A6I4IWZ3</accession>
<dbReference type="RefSeq" id="WP_157025450.1">
    <property type="nucleotide sequence ID" value="NZ_WQMS01000001.1"/>
</dbReference>
<comment type="caution">
    <text evidence="2">The sequence shown here is derived from an EMBL/GenBank/DDBJ whole genome shotgun (WGS) entry which is preliminary data.</text>
</comment>
<keyword evidence="1" id="KW-1133">Transmembrane helix</keyword>
<proteinExistence type="predicted"/>
<evidence type="ECO:0000256" key="1">
    <source>
        <dbReference type="SAM" id="Phobius"/>
    </source>
</evidence>
<protein>
    <submittedName>
        <fullName evidence="2">Uncharacterized protein</fullName>
    </submittedName>
</protein>
<feature type="transmembrane region" description="Helical" evidence="1">
    <location>
        <begin position="12"/>
        <end position="36"/>
    </location>
</feature>
<dbReference type="EMBL" id="WQMS01000001">
    <property type="protein sequence ID" value="MVO76700.1"/>
    <property type="molecule type" value="Genomic_DNA"/>
</dbReference>
<dbReference type="Proteomes" id="UP000441389">
    <property type="component" value="Unassembled WGS sequence"/>
</dbReference>
<keyword evidence="3" id="KW-1185">Reference proteome</keyword>
<organism evidence="2 3">
    <name type="scientific">Sphingomonas horti</name>
    <dbReference type="NCBI Taxonomy" id="2682842"/>
    <lineage>
        <taxon>Bacteria</taxon>
        <taxon>Pseudomonadati</taxon>
        <taxon>Pseudomonadota</taxon>
        <taxon>Alphaproteobacteria</taxon>
        <taxon>Sphingomonadales</taxon>
        <taxon>Sphingomonadaceae</taxon>
        <taxon>Sphingomonas</taxon>
    </lineage>
</organism>
<gene>
    <name evidence="2" type="ORF">GON01_01930</name>
</gene>
<keyword evidence="1" id="KW-0812">Transmembrane</keyword>
<dbReference type="AlphaFoldDB" id="A0A6I4IWZ3"/>